<evidence type="ECO:0000256" key="1">
    <source>
        <dbReference type="SAM" id="SignalP"/>
    </source>
</evidence>
<dbReference type="VEuPathDB" id="FungiDB:PYU1_G002501"/>
<reference evidence="3" key="1">
    <citation type="journal article" date="2010" name="Genome Biol.">
        <title>Genome sequence of the necrotrophic plant pathogen Pythium ultimum reveals original pathogenicity mechanisms and effector repertoire.</title>
        <authorList>
            <person name="Levesque C.A."/>
            <person name="Brouwer H."/>
            <person name="Cano L."/>
            <person name="Hamilton J.P."/>
            <person name="Holt C."/>
            <person name="Huitema E."/>
            <person name="Raffaele S."/>
            <person name="Robideau G.P."/>
            <person name="Thines M."/>
            <person name="Win J."/>
            <person name="Zerillo M.M."/>
            <person name="Beakes G.W."/>
            <person name="Boore J.L."/>
            <person name="Busam D."/>
            <person name="Dumas B."/>
            <person name="Ferriera S."/>
            <person name="Fuerstenberg S.I."/>
            <person name="Gachon C.M."/>
            <person name="Gaulin E."/>
            <person name="Govers F."/>
            <person name="Grenville-Briggs L."/>
            <person name="Horner N."/>
            <person name="Hostetler J."/>
            <person name="Jiang R.H."/>
            <person name="Johnson J."/>
            <person name="Krajaejun T."/>
            <person name="Lin H."/>
            <person name="Meijer H.J."/>
            <person name="Moore B."/>
            <person name="Morris P."/>
            <person name="Phuntmart V."/>
            <person name="Puiu D."/>
            <person name="Shetty J."/>
            <person name="Stajich J.E."/>
            <person name="Tripathy S."/>
            <person name="Wawra S."/>
            <person name="van West P."/>
            <person name="Whitty B.R."/>
            <person name="Coutinho P.M."/>
            <person name="Henrissat B."/>
            <person name="Martin F."/>
            <person name="Thomas P.D."/>
            <person name="Tyler B.M."/>
            <person name="De Vries R.P."/>
            <person name="Kamoun S."/>
            <person name="Yandell M."/>
            <person name="Tisserat N."/>
            <person name="Buell C.R."/>
        </authorList>
    </citation>
    <scope>NUCLEOTIDE SEQUENCE</scope>
    <source>
        <strain evidence="3">DAOM:BR144</strain>
    </source>
</reference>
<keyword evidence="1" id="KW-0732">Signal</keyword>
<name>K3WC13_GLOUD</name>
<organism evidence="2 3">
    <name type="scientific">Globisporangium ultimum (strain ATCC 200006 / CBS 805.95 / DAOM BR144)</name>
    <name type="common">Pythium ultimum</name>
    <dbReference type="NCBI Taxonomy" id="431595"/>
    <lineage>
        <taxon>Eukaryota</taxon>
        <taxon>Sar</taxon>
        <taxon>Stramenopiles</taxon>
        <taxon>Oomycota</taxon>
        <taxon>Peronosporomycetes</taxon>
        <taxon>Pythiales</taxon>
        <taxon>Pythiaceae</taxon>
        <taxon>Globisporangium</taxon>
    </lineage>
</organism>
<dbReference type="Proteomes" id="UP000019132">
    <property type="component" value="Unassembled WGS sequence"/>
</dbReference>
<accession>K3WC13</accession>
<reference evidence="2" key="3">
    <citation type="submission" date="2014-11" db="UniProtKB">
        <authorList>
            <consortium name="EnsemblProtists"/>
        </authorList>
    </citation>
    <scope>IDENTIFICATION</scope>
    <source>
        <strain evidence="2">DAOM BR144</strain>
    </source>
</reference>
<dbReference type="InParanoid" id="K3WC13"/>
<dbReference type="AlphaFoldDB" id="K3WC13"/>
<feature type="signal peptide" evidence="1">
    <location>
        <begin position="1"/>
        <end position="21"/>
    </location>
</feature>
<reference evidence="3" key="2">
    <citation type="submission" date="2010-04" db="EMBL/GenBank/DDBJ databases">
        <authorList>
            <person name="Buell R."/>
            <person name="Hamilton J."/>
            <person name="Hostetler J."/>
        </authorList>
    </citation>
    <scope>NUCLEOTIDE SEQUENCE [LARGE SCALE GENOMIC DNA]</scope>
    <source>
        <strain evidence="3">DAOM:BR144</strain>
    </source>
</reference>
<proteinExistence type="predicted"/>
<keyword evidence="3" id="KW-1185">Reference proteome</keyword>
<evidence type="ECO:0000313" key="3">
    <source>
        <dbReference type="Proteomes" id="UP000019132"/>
    </source>
</evidence>
<sequence length="296" mass="32902">MKILFALSGLAILQLATGANAKTALMRGANDETEGGIEYVRDYETLDQSVEQLNDEPSTTSDEGGIEYAEEYAPMIQNEPLSEDEQWFQQHPPGWNSNGNSYGNGWIEGAINPDLLKNLEPINKLDATNYWDVPQPIDGPGYAWDEMKPFMTGVNGAGIPPSELWEPAYISAQLDKLPTELTNFPVAAATVEHACYVKFRYSGFSGVPAFEWFARKDTSVSAEAMSSWFARHLSVTKKDATAGRVFKQSVVETLPSLEKFVACMGNQLHSQEERQSLDRSKYYGLVDESMTCLNRD</sequence>
<dbReference type="EnsemblProtists" id="PYU1_T002504">
    <property type="protein sequence ID" value="PYU1_T002504"/>
    <property type="gene ID" value="PYU1_G002501"/>
</dbReference>
<evidence type="ECO:0000313" key="2">
    <source>
        <dbReference type="EnsemblProtists" id="PYU1_T002504"/>
    </source>
</evidence>
<feature type="chain" id="PRO_5003867797" evidence="1">
    <location>
        <begin position="22"/>
        <end position="296"/>
    </location>
</feature>
<dbReference type="HOGENOM" id="CLU_941587_0_0_1"/>
<protein>
    <submittedName>
        <fullName evidence="2">Uncharacterized protein</fullName>
    </submittedName>
</protein>